<protein>
    <submittedName>
        <fullName evidence="3">Uncharacterized protein</fullName>
    </submittedName>
</protein>
<name>A0A1H9XV69_9PSEU</name>
<dbReference type="Proteomes" id="UP000199028">
    <property type="component" value="Unassembled WGS sequence"/>
</dbReference>
<keyword evidence="2" id="KW-0472">Membrane</keyword>
<organism evidence="3 4">
    <name type="scientific">Lentzea flaviverrucosa</name>
    <dbReference type="NCBI Taxonomy" id="200379"/>
    <lineage>
        <taxon>Bacteria</taxon>
        <taxon>Bacillati</taxon>
        <taxon>Actinomycetota</taxon>
        <taxon>Actinomycetes</taxon>
        <taxon>Pseudonocardiales</taxon>
        <taxon>Pseudonocardiaceae</taxon>
        <taxon>Lentzea</taxon>
    </lineage>
</organism>
<dbReference type="AlphaFoldDB" id="A0A1H9XV69"/>
<feature type="region of interest" description="Disordered" evidence="1">
    <location>
        <begin position="73"/>
        <end position="141"/>
    </location>
</feature>
<evidence type="ECO:0000256" key="1">
    <source>
        <dbReference type="SAM" id="MobiDB-lite"/>
    </source>
</evidence>
<evidence type="ECO:0000313" key="4">
    <source>
        <dbReference type="Proteomes" id="UP000199028"/>
    </source>
</evidence>
<keyword evidence="2" id="KW-0812">Transmembrane</keyword>
<sequence>MGDLDDDLRRLFSDDRLDVHSAPVSTEDVLRGADRRRRRRTAMAGTFALVTLVGAGIGLSRLGAPSPDSTVGALLTTSTSAPTTSTPPPSVSTVISTETVTVGQSPNSTGGNTGKPNPGGTSRSNSTPSSSPPTPESQAGRYGTLALGMSEADALATGSLVEPSTPADPDGRCKAYATKSVPNADAVVVSPAKGIVRITMPSYAKTPKGVGAGSAVSDVKAAYKNSTQSGSTVLAPMSATPPWTYVFETDGATVTAVFLRLNANDCASV</sequence>
<dbReference type="EMBL" id="FOFT01000018">
    <property type="protein sequence ID" value="SES49969.1"/>
    <property type="molecule type" value="Genomic_DNA"/>
</dbReference>
<evidence type="ECO:0000256" key="2">
    <source>
        <dbReference type="SAM" id="Phobius"/>
    </source>
</evidence>
<dbReference type="RefSeq" id="WP_090072108.1">
    <property type="nucleotide sequence ID" value="NZ_FOFT01000018.1"/>
</dbReference>
<dbReference type="OrthoDB" id="3698912at2"/>
<keyword evidence="2" id="KW-1133">Transmembrane helix</keyword>
<reference evidence="4" key="1">
    <citation type="submission" date="2016-10" db="EMBL/GenBank/DDBJ databases">
        <authorList>
            <person name="Varghese N."/>
            <person name="Submissions S."/>
        </authorList>
    </citation>
    <scope>NUCLEOTIDE SEQUENCE [LARGE SCALE GENOMIC DNA]</scope>
    <source>
        <strain evidence="4">CGMCC 4.578</strain>
    </source>
</reference>
<proteinExistence type="predicted"/>
<accession>A0A1H9XV69</accession>
<evidence type="ECO:0000313" key="3">
    <source>
        <dbReference type="EMBL" id="SES49969.1"/>
    </source>
</evidence>
<gene>
    <name evidence="3" type="ORF">SAMN05216195_118162</name>
</gene>
<keyword evidence="4" id="KW-1185">Reference proteome</keyword>
<feature type="compositionally biased region" description="Low complexity" evidence="1">
    <location>
        <begin position="91"/>
        <end position="129"/>
    </location>
</feature>
<feature type="transmembrane region" description="Helical" evidence="2">
    <location>
        <begin position="41"/>
        <end position="59"/>
    </location>
</feature>